<dbReference type="PROSITE" id="PS01031">
    <property type="entry name" value="SHSP"/>
    <property type="match status" value="1"/>
</dbReference>
<keyword evidence="4" id="KW-0346">Stress response</keyword>
<evidence type="ECO:0000259" key="3">
    <source>
        <dbReference type="PROSITE" id="PS01031"/>
    </source>
</evidence>
<dbReference type="AlphaFoldDB" id="A0A0R1V962"/>
<feature type="domain" description="SHSP" evidence="3">
    <location>
        <begin position="30"/>
        <end position="143"/>
    </location>
</feature>
<dbReference type="InterPro" id="IPR008978">
    <property type="entry name" value="HSP20-like_chaperone"/>
</dbReference>
<dbReference type="Pfam" id="PF00011">
    <property type="entry name" value="HSP20"/>
    <property type="match status" value="1"/>
</dbReference>
<organism evidence="4 5">
    <name type="scientific">Limosilactobacillus gastricus DSM 16045</name>
    <dbReference type="NCBI Taxonomy" id="1423749"/>
    <lineage>
        <taxon>Bacteria</taxon>
        <taxon>Bacillati</taxon>
        <taxon>Bacillota</taxon>
        <taxon>Bacilli</taxon>
        <taxon>Lactobacillales</taxon>
        <taxon>Lactobacillaceae</taxon>
        <taxon>Limosilactobacillus</taxon>
    </lineage>
</organism>
<dbReference type="Gene3D" id="2.60.40.790">
    <property type="match status" value="1"/>
</dbReference>
<reference evidence="4 5" key="1">
    <citation type="journal article" date="2015" name="Genome Announc.">
        <title>Expanding the biotechnology potential of lactobacilli through comparative genomics of 213 strains and associated genera.</title>
        <authorList>
            <person name="Sun Z."/>
            <person name="Harris H.M."/>
            <person name="McCann A."/>
            <person name="Guo C."/>
            <person name="Argimon S."/>
            <person name="Zhang W."/>
            <person name="Yang X."/>
            <person name="Jeffery I.B."/>
            <person name="Cooney J.C."/>
            <person name="Kagawa T.F."/>
            <person name="Liu W."/>
            <person name="Song Y."/>
            <person name="Salvetti E."/>
            <person name="Wrobel A."/>
            <person name="Rasinkangas P."/>
            <person name="Parkhill J."/>
            <person name="Rea M.C."/>
            <person name="O'Sullivan O."/>
            <person name="Ritari J."/>
            <person name="Douillard F.P."/>
            <person name="Paul Ross R."/>
            <person name="Yang R."/>
            <person name="Briner A.E."/>
            <person name="Felis G.E."/>
            <person name="de Vos W.M."/>
            <person name="Barrangou R."/>
            <person name="Klaenhammer T.R."/>
            <person name="Caufield P.W."/>
            <person name="Cui Y."/>
            <person name="Zhang H."/>
            <person name="O'Toole P.W."/>
        </authorList>
    </citation>
    <scope>NUCLEOTIDE SEQUENCE [LARGE SCALE GENOMIC DNA]</scope>
    <source>
        <strain evidence="4 5">DSM 16045</strain>
    </source>
</reference>
<dbReference type="PATRIC" id="fig|1423749.3.peg.515"/>
<dbReference type="Proteomes" id="UP000051739">
    <property type="component" value="Unassembled WGS sequence"/>
</dbReference>
<gene>
    <name evidence="4" type="ORF">FC60_GL000511</name>
</gene>
<evidence type="ECO:0000256" key="2">
    <source>
        <dbReference type="RuleBase" id="RU003616"/>
    </source>
</evidence>
<evidence type="ECO:0000313" key="5">
    <source>
        <dbReference type="Proteomes" id="UP000051739"/>
    </source>
</evidence>
<dbReference type="InterPro" id="IPR002068">
    <property type="entry name" value="A-crystallin/Hsp20_dom"/>
</dbReference>
<sequence>MANEIQRRNDLFGDIFDMRNWMNDSFFSKMANNDGHMRTDIAETEKNYRVKVDMPGFQKKDIHINYANNILTITGARDTFDDVSDKDGNILHSERRYGQMSREFRLPDVDINDASAKYEDGVLILTLPKLDAVNDSDTHIEIE</sequence>
<comment type="caution">
    <text evidence="4">The sequence shown here is derived from an EMBL/GenBank/DDBJ whole genome shotgun (WGS) entry which is preliminary data.</text>
</comment>
<dbReference type="RefSeq" id="WP_007122049.1">
    <property type="nucleotide sequence ID" value="NZ_AZFN01000015.1"/>
</dbReference>
<dbReference type="SUPFAM" id="SSF49764">
    <property type="entry name" value="HSP20-like chaperones"/>
    <property type="match status" value="1"/>
</dbReference>
<name>A0A0R1V962_9LACO</name>
<keyword evidence="5" id="KW-1185">Reference proteome</keyword>
<evidence type="ECO:0000256" key="1">
    <source>
        <dbReference type="PROSITE-ProRule" id="PRU00285"/>
    </source>
</evidence>
<evidence type="ECO:0000313" key="4">
    <source>
        <dbReference type="EMBL" id="KRM01717.1"/>
    </source>
</evidence>
<dbReference type="CDD" id="cd06471">
    <property type="entry name" value="ACD_LpsHSP_like"/>
    <property type="match status" value="1"/>
</dbReference>
<protein>
    <submittedName>
        <fullName evidence="4">Small heat shock protein</fullName>
    </submittedName>
</protein>
<comment type="similarity">
    <text evidence="1 2">Belongs to the small heat shock protein (HSP20) family.</text>
</comment>
<accession>A0A0R1V962</accession>
<dbReference type="PANTHER" id="PTHR11527">
    <property type="entry name" value="HEAT-SHOCK PROTEIN 20 FAMILY MEMBER"/>
    <property type="match status" value="1"/>
</dbReference>
<dbReference type="InterPro" id="IPR031107">
    <property type="entry name" value="Small_HSP"/>
</dbReference>
<dbReference type="EMBL" id="AZFN01000015">
    <property type="protein sequence ID" value="KRM01717.1"/>
    <property type="molecule type" value="Genomic_DNA"/>
</dbReference>
<proteinExistence type="inferred from homology"/>